<dbReference type="AlphaFoldDB" id="W4GLR9"/>
<dbReference type="EMBL" id="KI913125">
    <property type="protein sequence ID" value="ETV80625.1"/>
    <property type="molecule type" value="Genomic_DNA"/>
</dbReference>
<proteinExistence type="predicted"/>
<dbReference type="PANTHER" id="PTHR33939:SF1">
    <property type="entry name" value="DUF4371 DOMAIN-CONTAINING PROTEIN"/>
    <property type="match status" value="1"/>
</dbReference>
<dbReference type="GO" id="GO:0003676">
    <property type="term" value="F:nucleic acid binding"/>
    <property type="evidence" value="ECO:0007669"/>
    <property type="project" value="InterPro"/>
</dbReference>
<accession>W4GLR9</accession>
<organism evidence="1">
    <name type="scientific">Aphanomyces astaci</name>
    <name type="common">Crayfish plague agent</name>
    <dbReference type="NCBI Taxonomy" id="112090"/>
    <lineage>
        <taxon>Eukaryota</taxon>
        <taxon>Sar</taxon>
        <taxon>Stramenopiles</taxon>
        <taxon>Oomycota</taxon>
        <taxon>Saprolegniomycetes</taxon>
        <taxon>Saprolegniales</taxon>
        <taxon>Verrucalvaceae</taxon>
        <taxon>Aphanomyces</taxon>
    </lineage>
</organism>
<dbReference type="OrthoDB" id="74955at2759"/>
<dbReference type="InterPro" id="IPR036397">
    <property type="entry name" value="RNaseH_sf"/>
</dbReference>
<evidence type="ECO:0000313" key="1">
    <source>
        <dbReference type="EMBL" id="ETV80625.1"/>
    </source>
</evidence>
<name>W4GLR9_APHAT</name>
<dbReference type="PANTHER" id="PTHR33939">
    <property type="entry name" value="PROTEIN CBG22215"/>
    <property type="match status" value="1"/>
</dbReference>
<sequence length="254" mass="28858">MDESFIHQHYKRHHDSLYDTSDSADVQTNEKYKGRFKHNGLPSARAGHLSRWQAKETKDYHGMFNHDYFVKWFKQLLDELDAFSVTNAYIVMDNAKYHKGLPIGTPTSRQSKKVLLDACRTYGIAVDEKAFKSILWQHFSDHKATIKPAIVQMATEKGHTVVYTPPHHSDLQPIELVSAIVKGHLGHKYTDGTGLLEVKARLQEAFDVLKASSFSGCIKVSEEKLQKLHDHLKEIDAFESDEDSSARSSSDSDN</sequence>
<reference evidence="1" key="1">
    <citation type="submission" date="2013-12" db="EMBL/GenBank/DDBJ databases">
        <title>The Genome Sequence of Aphanomyces astaci APO3.</title>
        <authorList>
            <consortium name="The Broad Institute Genomics Platform"/>
            <person name="Russ C."/>
            <person name="Tyler B."/>
            <person name="van West P."/>
            <person name="Dieguez-Uribeondo J."/>
            <person name="Young S.K."/>
            <person name="Zeng Q."/>
            <person name="Gargeya S."/>
            <person name="Fitzgerald M."/>
            <person name="Abouelleil A."/>
            <person name="Alvarado L."/>
            <person name="Chapman S.B."/>
            <person name="Gainer-Dewar J."/>
            <person name="Goldberg J."/>
            <person name="Griggs A."/>
            <person name="Gujja S."/>
            <person name="Hansen M."/>
            <person name="Howarth C."/>
            <person name="Imamovic A."/>
            <person name="Ireland A."/>
            <person name="Larimer J."/>
            <person name="McCowan C."/>
            <person name="Murphy C."/>
            <person name="Pearson M."/>
            <person name="Poon T.W."/>
            <person name="Priest M."/>
            <person name="Roberts A."/>
            <person name="Saif S."/>
            <person name="Shea T."/>
            <person name="Sykes S."/>
            <person name="Wortman J."/>
            <person name="Nusbaum C."/>
            <person name="Birren B."/>
        </authorList>
    </citation>
    <scope>NUCLEOTIDE SEQUENCE [LARGE SCALE GENOMIC DNA]</scope>
    <source>
        <strain evidence="1">APO3</strain>
    </source>
</reference>
<protein>
    <submittedName>
        <fullName evidence="1">Uncharacterized protein</fullName>
    </submittedName>
</protein>
<dbReference type="VEuPathDB" id="FungiDB:H257_06150"/>
<gene>
    <name evidence="1" type="ORF">H257_06150</name>
</gene>
<dbReference type="Gene3D" id="3.30.420.10">
    <property type="entry name" value="Ribonuclease H-like superfamily/Ribonuclease H"/>
    <property type="match status" value="1"/>
</dbReference>
<dbReference type="GeneID" id="20808146"/>
<dbReference type="RefSeq" id="XP_009829572.1">
    <property type="nucleotide sequence ID" value="XM_009831270.1"/>
</dbReference>